<dbReference type="HOGENOM" id="CLU_064795_0_0_1"/>
<dbReference type="SMART" id="SM00751">
    <property type="entry name" value="BSD"/>
    <property type="match status" value="1"/>
</dbReference>
<dbReference type="Proteomes" id="UP000000267">
    <property type="component" value="Unassembled WGS sequence"/>
</dbReference>
<dbReference type="PhylomeDB" id="A7TGY2"/>
<dbReference type="EMBL" id="DS480389">
    <property type="protein sequence ID" value="EDO18434.1"/>
    <property type="molecule type" value="Genomic_DNA"/>
</dbReference>
<keyword evidence="5" id="KW-1185">Reference proteome</keyword>
<keyword evidence="1" id="KW-0175">Coiled coil</keyword>
<dbReference type="OrthoDB" id="73788at2759"/>
<dbReference type="KEGG" id="vpo:Kpol_1032p27"/>
<protein>
    <recommendedName>
        <fullName evidence="3">BSD domain-containing protein</fullName>
    </recommendedName>
</protein>
<dbReference type="PANTHER" id="PTHR16019">
    <property type="entry name" value="SYNAPSE-ASSOCIATED PROTEIN"/>
    <property type="match status" value="1"/>
</dbReference>
<evidence type="ECO:0000259" key="3">
    <source>
        <dbReference type="PROSITE" id="PS50858"/>
    </source>
</evidence>
<evidence type="ECO:0000256" key="2">
    <source>
        <dbReference type="SAM" id="MobiDB-lite"/>
    </source>
</evidence>
<feature type="region of interest" description="Disordered" evidence="2">
    <location>
        <begin position="1"/>
        <end position="22"/>
    </location>
</feature>
<dbReference type="InterPro" id="IPR051494">
    <property type="entry name" value="BSD_domain-containing"/>
</dbReference>
<organism evidence="5">
    <name type="scientific">Vanderwaltozyma polyspora (strain ATCC 22028 / DSM 70294 / BCRC 21397 / CBS 2163 / NBRC 10782 / NRRL Y-8283 / UCD 57-17)</name>
    <name type="common">Kluyveromyces polysporus</name>
    <dbReference type="NCBI Taxonomy" id="436907"/>
    <lineage>
        <taxon>Eukaryota</taxon>
        <taxon>Fungi</taxon>
        <taxon>Dikarya</taxon>
        <taxon>Ascomycota</taxon>
        <taxon>Saccharomycotina</taxon>
        <taxon>Saccharomycetes</taxon>
        <taxon>Saccharomycetales</taxon>
        <taxon>Saccharomycetaceae</taxon>
        <taxon>Vanderwaltozyma</taxon>
    </lineage>
</organism>
<feature type="compositionally biased region" description="Basic and acidic residues" evidence="2">
    <location>
        <begin position="262"/>
        <end position="278"/>
    </location>
</feature>
<dbReference type="SUPFAM" id="SSF140383">
    <property type="entry name" value="BSD domain-like"/>
    <property type="match status" value="1"/>
</dbReference>
<dbReference type="Gene3D" id="1.10.3970.10">
    <property type="entry name" value="BSD domain"/>
    <property type="match status" value="1"/>
</dbReference>
<dbReference type="GeneID" id="5546721"/>
<dbReference type="InParanoid" id="A7TGY2"/>
<dbReference type="InterPro" id="IPR035925">
    <property type="entry name" value="BSD_dom_sf"/>
</dbReference>
<sequence>MEFVYDETAANAASGEDINEHKVQQDEKTEQMFNKLEQEVNKQYEKTTETLQKYIQEDEEGIHINIPIEGAVAEKAQEYLQSLDANLQNVETAAQGYWNKVSNTGFWSSVSDTLSSKLDQVVQLGTEAVNSGLSPEETIKDSGTPVAVAGNRTEAELRELVTNEKIYTENKLSLDENFDVDSKTDEISKILEGNVELSNLMNTLVPQSVPYKDFWNIYFAQKTKILEMEDKRKKILESKSTEKEMSGWDDDEDEEEQPVIVQKEEVMELETKAEETKNKKAAKNKNKQTNKEKKKDKKSNKKQEKSVKEEEPKVEEPKVEEPKVEEPKVEEKPIEKVAASVEEEEDDDDDDWE</sequence>
<dbReference type="Pfam" id="PF03909">
    <property type="entry name" value="BSD"/>
    <property type="match status" value="1"/>
</dbReference>
<feature type="compositionally biased region" description="Basic and acidic residues" evidence="2">
    <location>
        <begin position="301"/>
        <end position="335"/>
    </location>
</feature>
<dbReference type="AlphaFoldDB" id="A7TGY2"/>
<evidence type="ECO:0000313" key="5">
    <source>
        <dbReference type="Proteomes" id="UP000000267"/>
    </source>
</evidence>
<reference evidence="4 5" key="1">
    <citation type="journal article" date="2007" name="Proc. Natl. Acad. Sci. U.S.A.">
        <title>Independent sorting-out of thousands of duplicated gene pairs in two yeast species descended from a whole-genome duplication.</title>
        <authorList>
            <person name="Scannell D.R."/>
            <person name="Frank A.C."/>
            <person name="Conant G.C."/>
            <person name="Byrne K.P."/>
            <person name="Woolfit M."/>
            <person name="Wolfe K.H."/>
        </authorList>
    </citation>
    <scope>NUCLEOTIDE SEQUENCE [LARGE SCALE GENOMIC DNA]</scope>
    <source>
        <strain evidence="5">ATCC 22028 / DSM 70294 / BCRC 21397 / CBS 2163 / NBRC 10782 / NRRL Y-8283 / UCD 57-17</strain>
    </source>
</reference>
<feature type="compositionally biased region" description="Acidic residues" evidence="2">
    <location>
        <begin position="341"/>
        <end position="353"/>
    </location>
</feature>
<dbReference type="GO" id="GO:0005737">
    <property type="term" value="C:cytoplasm"/>
    <property type="evidence" value="ECO:0007669"/>
    <property type="project" value="TreeGrafter"/>
</dbReference>
<feature type="compositionally biased region" description="Acidic residues" evidence="2">
    <location>
        <begin position="247"/>
        <end position="257"/>
    </location>
</feature>
<dbReference type="PROSITE" id="PS50858">
    <property type="entry name" value="BSD"/>
    <property type="match status" value="1"/>
</dbReference>
<dbReference type="InterPro" id="IPR005607">
    <property type="entry name" value="BSD_dom"/>
</dbReference>
<gene>
    <name evidence="4" type="ORF">Kpol_1032p27</name>
</gene>
<feature type="compositionally biased region" description="Basic residues" evidence="2">
    <location>
        <begin position="279"/>
        <end position="300"/>
    </location>
</feature>
<name>A7TGY2_VANPO</name>
<feature type="coiled-coil region" evidence="1">
    <location>
        <begin position="37"/>
        <end position="93"/>
    </location>
</feature>
<dbReference type="RefSeq" id="XP_001646292.1">
    <property type="nucleotide sequence ID" value="XM_001646242.1"/>
</dbReference>
<accession>A7TGY2</accession>
<dbReference type="PANTHER" id="PTHR16019:SF5">
    <property type="entry name" value="BSD DOMAIN-CONTAINING PROTEIN 1"/>
    <property type="match status" value="1"/>
</dbReference>
<proteinExistence type="predicted"/>
<feature type="domain" description="BSD" evidence="3">
    <location>
        <begin position="174"/>
        <end position="226"/>
    </location>
</feature>
<feature type="region of interest" description="Disordered" evidence="2">
    <location>
        <begin position="239"/>
        <end position="353"/>
    </location>
</feature>
<dbReference type="OMA" id="LFWYRYF"/>
<evidence type="ECO:0000256" key="1">
    <source>
        <dbReference type="SAM" id="Coils"/>
    </source>
</evidence>
<evidence type="ECO:0000313" key="4">
    <source>
        <dbReference type="EMBL" id="EDO18434.1"/>
    </source>
</evidence>
<dbReference type="eggNOG" id="KOG2690">
    <property type="taxonomic scope" value="Eukaryota"/>
</dbReference>
<dbReference type="FunCoup" id="A7TGY2">
    <property type="interactions" value="107"/>
</dbReference>